<proteinExistence type="predicted"/>
<keyword evidence="2" id="KW-1185">Reference proteome</keyword>
<gene>
    <name evidence="1" type="ORF">SEML1_0259</name>
</gene>
<reference evidence="1 2" key="1">
    <citation type="journal article" date="2023" name="Cell">
        <title>Genetic manipulation of Patescibacteria provides mechanistic insights into microbial dark matter and the epibiotic lifestyle.</title>
        <authorList>
            <person name="Wang Y."/>
            <person name="Gallagher L.A."/>
            <person name="Andrade P.A."/>
            <person name="Liu A."/>
            <person name="Humphreys I.R."/>
            <person name="Turkarslan S."/>
            <person name="Cutler K.J."/>
            <person name="Arrieta-Ortiz M.L."/>
            <person name="Li Y."/>
            <person name="Radey M.C."/>
            <person name="McLean J.S."/>
            <person name="Cong Q."/>
            <person name="Baker D."/>
            <person name="Baliga N.S."/>
            <person name="Peterson S.B."/>
            <person name="Mougous J.D."/>
        </authorList>
    </citation>
    <scope>NUCLEOTIDE SEQUENCE [LARGE SCALE GENOMIC DNA]</scope>
    <source>
        <strain evidence="1 2">ML1</strain>
    </source>
</reference>
<protein>
    <submittedName>
        <fullName evidence="1">Uncharacterized protein</fullName>
    </submittedName>
</protein>
<evidence type="ECO:0000313" key="1">
    <source>
        <dbReference type="EMBL" id="WIO45889.1"/>
    </source>
</evidence>
<sequence>MRVRRAFFPETEYDLAAILRVNQKNADYLNGAIDPSGEGIRNMATCALREIRRDVDGFCGGYGTGFPYHSSGKDHQVIKDQPEFTRYTGELSNLIRREMAVRALWPCPSCQLGADFTPSQCVDCNITPLKPRTIMKVMPDMDTFVICDENDKKTRDAIWSVAQDKGFTQSDFNTNESLTRIEGVLDAWVEGRKPASYLPIDLHVIDKNDFIQACADIGDGKLTHSTIWSMHAEWKNNKSIDFWFDFVFSMTPYSRVTDTEILDAIDEARSRLTRCYSVDQLVDIVMKRSYRARQLLQHEPTMEALREKLSSWQQI</sequence>
<dbReference type="EMBL" id="CP124550">
    <property type="protein sequence ID" value="WIO45889.1"/>
    <property type="molecule type" value="Genomic_DNA"/>
</dbReference>
<name>A0ABY8WYD6_9BACT</name>
<organism evidence="1 2">
    <name type="scientific">Candidatus Southlakia epibionticum</name>
    <dbReference type="NCBI Taxonomy" id="3043284"/>
    <lineage>
        <taxon>Bacteria</taxon>
        <taxon>Candidatus Saccharimonadota</taxon>
        <taxon>Candidatus Saccharimonadia</taxon>
        <taxon>Candidatus Saccharimonadales</taxon>
        <taxon>Candidatus Saccharimonadaceae</taxon>
        <taxon>Candidatus Southlakia</taxon>
    </lineage>
</organism>
<accession>A0ABY8WYD6</accession>
<dbReference type="Proteomes" id="UP001177295">
    <property type="component" value="Chromosome"/>
</dbReference>
<evidence type="ECO:0000313" key="2">
    <source>
        <dbReference type="Proteomes" id="UP001177295"/>
    </source>
</evidence>